<dbReference type="PROSITE" id="PS50075">
    <property type="entry name" value="CARRIER"/>
    <property type="match status" value="1"/>
</dbReference>
<feature type="domain" description="Carrier" evidence="13">
    <location>
        <begin position="913"/>
        <end position="988"/>
    </location>
</feature>
<dbReference type="InterPro" id="IPR029058">
    <property type="entry name" value="AB_hydrolase_fold"/>
</dbReference>
<feature type="domain" description="Ketosynthase family 3 (KS3)" evidence="14">
    <location>
        <begin position="4"/>
        <end position="431"/>
    </location>
</feature>
<dbReference type="CDD" id="cd19535">
    <property type="entry name" value="Cyc_NRPS"/>
    <property type="match status" value="1"/>
</dbReference>
<dbReference type="SUPFAM" id="SSF56801">
    <property type="entry name" value="Acetyl-CoA synthetase-like"/>
    <property type="match status" value="1"/>
</dbReference>
<keyword evidence="9" id="KW-0276">Fatty acid metabolism</keyword>
<dbReference type="GO" id="GO:0044550">
    <property type="term" value="P:secondary metabolite biosynthetic process"/>
    <property type="evidence" value="ECO:0007669"/>
    <property type="project" value="UniProtKB-ARBA"/>
</dbReference>
<dbReference type="GO" id="GO:0031177">
    <property type="term" value="F:phosphopantetheine binding"/>
    <property type="evidence" value="ECO:0007669"/>
    <property type="project" value="InterPro"/>
</dbReference>
<keyword evidence="10" id="KW-0443">Lipid metabolism</keyword>
<keyword evidence="6" id="KW-0597">Phosphoprotein</keyword>
<dbReference type="FunFam" id="3.30.559.30:FF:000006">
    <property type="entry name" value="Yersiniabactin polyketide/non-ribosomal peptide synthetase"/>
    <property type="match status" value="1"/>
</dbReference>
<evidence type="ECO:0000256" key="10">
    <source>
        <dbReference type="ARBA" id="ARBA00023098"/>
    </source>
</evidence>
<dbReference type="Pfam" id="PF02801">
    <property type="entry name" value="Ketoacyl-synt_C"/>
    <property type="match status" value="1"/>
</dbReference>
<evidence type="ECO:0000256" key="12">
    <source>
        <dbReference type="ARBA" id="ARBA00033440"/>
    </source>
</evidence>
<dbReference type="Gene3D" id="3.40.50.980">
    <property type="match status" value="2"/>
</dbReference>
<dbReference type="Gene3D" id="3.40.50.1820">
    <property type="entry name" value="alpha/beta hydrolase"/>
    <property type="match status" value="1"/>
</dbReference>
<dbReference type="GO" id="GO:0004312">
    <property type="term" value="F:fatty acid synthase activity"/>
    <property type="evidence" value="ECO:0007669"/>
    <property type="project" value="TreeGrafter"/>
</dbReference>
<dbReference type="PROSITE" id="PS00606">
    <property type="entry name" value="KS3_1"/>
    <property type="match status" value="1"/>
</dbReference>
<dbReference type="InterPro" id="IPR009081">
    <property type="entry name" value="PP-bd_ACP"/>
</dbReference>
<dbReference type="GO" id="GO:0004315">
    <property type="term" value="F:3-oxoacyl-[acyl-carrier-protein] synthase activity"/>
    <property type="evidence" value="ECO:0007669"/>
    <property type="project" value="InterPro"/>
</dbReference>
<evidence type="ECO:0000256" key="7">
    <source>
        <dbReference type="ARBA" id="ARBA00022598"/>
    </source>
</evidence>
<sequence length="1760" mass="185943">MSAVNDIAIVGMAGRFPGAPDVATFWRNLRGGVESITFWEEDTLRAGGVSAETLADPRYVRAASVLDGIEYFDAGFFGYNAREAALIDPQQRLFLECAWHALEDAGYAPGRIDASVGVYAGSALSTYLLGNVLAGRVAATIGETLELLVTNDKDYLPNRVSFKLGLGGPAVAVQTACSSSLVAVHVAAQALLEGECDIALAGGAAIRLPQPSGYLWQEGLIFSRDGHCRPFDAAATGTVFGSGVGVVVLKRLADALADGDHIEAVVRGTAVTNDGSAKVGYTAPGVDGQARAIATALGIAGVDPATVTAIEAHGTGTPLGDPIEVTALNKVFAPRVRARGGIALGSVKSNVGHLDTAAGVTGLIKAVLQLKHRELVPSLHFDKPNPEIDFDASPFRVNTELREWTVTDVPRRIGVSSFGMGGTNAHVVLEEARTPVPSSPPAGAAQVITLSARTPAALDAAGTVLGAALAEPDAPPLADVAWTLHRGRVPARYRRAVVAADAADAVAALAEPTRTVVGTAVDRPRLVFLFPGQGSQYPGMGAELYASEPAYREALDAVCDDFTPHLGLDLRTVLHPAGGDPAEAARRLESTDLAQPALFAVEYATAALLRSFGVTPDAMIGHSVGELTAACLAGVLERADAARLVATRGRLMAAMPPGAMLSVALGEDNVRELLTPALSLAAANAPELCVVSGPEDEVAALERVLAERGVSHRRLHTSHAFHSAMMDPVCDPFAAELARTRLAQPTVPFVSNRTGEWITDGEATDPAYWAGHVRDTVRFGASVALVAGPDAVLLEVGPGGTLGTLARQVSREATVLASLPAPGGPPAGPHPGPTLRARLWAAGVDIDLETAQGGSRRRVSLPGYPFQRRRYWITPEVGAGALDLAGLGGADADPAADPAALDGRPNVQTPYVAPRDDRERLVAAIWQDLLGVAPVGVDDNFVELGGHSLLATRVVARVNEAFGTGIGLREMLAAPTVAGVAALVAAGRSGNDAAAPDPGLPQAVPDPQRVHEPFPLAEIQQAQWLGRLGSVEGGNVAAHVYWEVETGEVNLDRLTESWREVIRRHDMLRAVVGDDGRQRILPDPGPYVIKATDLRDRPADEVDRALAELRETLSHQMRPVDVWPLWDVRVTLLPGGRTRLHLGFDLMIADIGSVRLVSRDWRRIHQGIGGLAPLDLSYRDYVLALEELRGSPLHQRSLAYWRERISDLPPRPELPLAVAPAAVTRPEPVSFDLNLDQATWRRITDRAGAYGLTPSSVLLAVYAYALGAWCRSGRFTVNVTVTNRLPVHPHVGDLVGEFASFDLLPVDLIAAGSVERLARHLQEQSWQDLEHRYVSGVEVLREMARARGGAAGAVMPVVFTSTVVQESEPGDETWFGWLGEMVHEVAQTPQVWLDFALLETADGVRMSWHGVRQLFPNGVLDDIFAAFSRLTAALAEDESAWTNDPGDLRPNAQRELVAAANDTAGPAADGLLHAPLLEWARREPDRPAVVTADGTISYGQLHRHACAVAHQLRDLGVRAGELVAVAVDKSAAQVAAALGVLLAGGAYLPVDPDLPADRQDHLVTFGGCRAVLARVDGPRRAWPGGVTELAVDLSVDPPAGADVPPEPIAGPDDLAYVIFTSGSTGTPKGVMIRHRAARNTIDDVTERWSIGPDDAALGLSSLSFDLSVYDVFGLLGAGGRLVLPRHGSNREPGHWVDLVTAHRVTVWNSVPALAQLLADHVAGHGPAGALAGIRLFLMSGDWIPSTCPAGCASWPRAACR</sequence>
<keyword evidence="7" id="KW-0436">Ligase</keyword>
<dbReference type="InterPro" id="IPR016035">
    <property type="entry name" value="Acyl_Trfase/lysoPLipase"/>
</dbReference>
<dbReference type="InterPro" id="IPR014031">
    <property type="entry name" value="Ketoacyl_synth_C"/>
</dbReference>
<dbReference type="InterPro" id="IPR000873">
    <property type="entry name" value="AMP-dep_synth/lig_dom"/>
</dbReference>
<dbReference type="SMART" id="SM00827">
    <property type="entry name" value="PKS_AT"/>
    <property type="match status" value="1"/>
</dbReference>
<dbReference type="SUPFAM" id="SSF47336">
    <property type="entry name" value="ACP-like"/>
    <property type="match status" value="1"/>
</dbReference>
<dbReference type="Gene3D" id="3.30.559.30">
    <property type="entry name" value="Nonribosomal peptide synthetase, condensation domain"/>
    <property type="match status" value="1"/>
</dbReference>
<keyword evidence="5" id="KW-0596">Phosphopantetheine</keyword>
<dbReference type="RefSeq" id="WP_089006615.1">
    <property type="nucleotide sequence ID" value="NZ_LT607411.1"/>
</dbReference>
<proteinExistence type="inferred from homology"/>
<dbReference type="InterPro" id="IPR001242">
    <property type="entry name" value="Condensation_dom"/>
</dbReference>
<dbReference type="InterPro" id="IPR057737">
    <property type="entry name" value="Condensation_MtbB-like"/>
</dbReference>
<keyword evidence="11" id="KW-0511">Multifunctional enzyme</keyword>
<dbReference type="SMART" id="SM00825">
    <property type="entry name" value="PKS_KS"/>
    <property type="match status" value="1"/>
</dbReference>
<dbReference type="SMART" id="SM00823">
    <property type="entry name" value="PKS_PP"/>
    <property type="match status" value="1"/>
</dbReference>
<dbReference type="SUPFAM" id="SSF53901">
    <property type="entry name" value="Thiolase-like"/>
    <property type="match status" value="1"/>
</dbReference>
<dbReference type="OrthoDB" id="5478077at2"/>
<dbReference type="SUPFAM" id="SSF52777">
    <property type="entry name" value="CoA-dependent acyltransferases"/>
    <property type="match status" value="2"/>
</dbReference>
<comment type="similarity">
    <text evidence="3">Belongs to the ATP-dependent AMP-binding enzyme family. MbtB subfamily.</text>
</comment>
<dbReference type="InterPro" id="IPR016036">
    <property type="entry name" value="Malonyl_transacylase_ACP-bd"/>
</dbReference>
<dbReference type="InterPro" id="IPR014030">
    <property type="entry name" value="Ketoacyl_synth_N"/>
</dbReference>
<dbReference type="GO" id="GO:0006633">
    <property type="term" value="P:fatty acid biosynthetic process"/>
    <property type="evidence" value="ECO:0007669"/>
    <property type="project" value="InterPro"/>
</dbReference>
<dbReference type="InterPro" id="IPR032821">
    <property type="entry name" value="PKS_assoc"/>
</dbReference>
<dbReference type="Pfam" id="PF00109">
    <property type="entry name" value="ketoacyl-synt"/>
    <property type="match status" value="1"/>
</dbReference>
<dbReference type="InterPro" id="IPR018201">
    <property type="entry name" value="Ketoacyl_synth_AS"/>
</dbReference>
<dbReference type="InterPro" id="IPR036736">
    <property type="entry name" value="ACP-like_sf"/>
</dbReference>
<reference evidence="16" key="1">
    <citation type="submission" date="2016-06" db="EMBL/GenBank/DDBJ databases">
        <authorList>
            <person name="Varghese N."/>
            <person name="Submissions Spin"/>
        </authorList>
    </citation>
    <scope>NUCLEOTIDE SEQUENCE [LARGE SCALE GENOMIC DNA]</scope>
    <source>
        <strain evidence="16">DSM 43909</strain>
    </source>
</reference>
<comment type="pathway">
    <text evidence="2">Siderophore biosynthesis; mycobactin biosynthesis.</text>
</comment>
<dbReference type="GO" id="GO:0071770">
    <property type="term" value="P:DIM/DIP cell wall layer assembly"/>
    <property type="evidence" value="ECO:0007669"/>
    <property type="project" value="TreeGrafter"/>
</dbReference>
<dbReference type="Pfam" id="PF16197">
    <property type="entry name" value="KAsynt_C_assoc"/>
    <property type="match status" value="1"/>
</dbReference>
<dbReference type="SUPFAM" id="SSF55048">
    <property type="entry name" value="Probable ACP-binding domain of malonyl-CoA ACP transacylase"/>
    <property type="match status" value="1"/>
</dbReference>
<dbReference type="FunFam" id="1.10.1200.10:FF:000016">
    <property type="entry name" value="Non-ribosomal peptide synthase"/>
    <property type="match status" value="1"/>
</dbReference>
<comment type="cofactor">
    <cofactor evidence="1">
        <name>pantetheine 4'-phosphate</name>
        <dbReference type="ChEBI" id="CHEBI:47942"/>
    </cofactor>
</comment>
<keyword evidence="16" id="KW-1185">Reference proteome</keyword>
<evidence type="ECO:0000313" key="15">
    <source>
        <dbReference type="EMBL" id="SCE99959.1"/>
    </source>
</evidence>
<evidence type="ECO:0000256" key="1">
    <source>
        <dbReference type="ARBA" id="ARBA00001957"/>
    </source>
</evidence>
<accession>A0A1C4WUV0</accession>
<dbReference type="Pfam" id="PF00501">
    <property type="entry name" value="AMP-binding"/>
    <property type="match status" value="1"/>
</dbReference>
<name>A0A1C4WUV0_MICVI</name>
<evidence type="ECO:0000256" key="2">
    <source>
        <dbReference type="ARBA" id="ARBA00005102"/>
    </source>
</evidence>
<dbReference type="CDD" id="cd00833">
    <property type="entry name" value="PKS"/>
    <property type="match status" value="1"/>
</dbReference>
<evidence type="ECO:0000256" key="9">
    <source>
        <dbReference type="ARBA" id="ARBA00022832"/>
    </source>
</evidence>
<dbReference type="Gene3D" id="3.30.559.10">
    <property type="entry name" value="Chloramphenicol acetyltransferase-like domain"/>
    <property type="match status" value="1"/>
</dbReference>
<dbReference type="PROSITE" id="PS00012">
    <property type="entry name" value="PHOSPHOPANTETHEINE"/>
    <property type="match status" value="1"/>
</dbReference>
<dbReference type="InterPro" id="IPR016039">
    <property type="entry name" value="Thiolase-like"/>
</dbReference>
<dbReference type="InterPro" id="IPR020845">
    <property type="entry name" value="AMP-binding_CS"/>
</dbReference>
<dbReference type="GO" id="GO:0005886">
    <property type="term" value="C:plasma membrane"/>
    <property type="evidence" value="ECO:0007669"/>
    <property type="project" value="TreeGrafter"/>
</dbReference>
<dbReference type="InterPro" id="IPR050091">
    <property type="entry name" value="PKS_NRPS_Biosynth_Enz"/>
</dbReference>
<evidence type="ECO:0000256" key="5">
    <source>
        <dbReference type="ARBA" id="ARBA00022450"/>
    </source>
</evidence>
<dbReference type="Proteomes" id="UP000198242">
    <property type="component" value="Chromosome I"/>
</dbReference>
<organism evidence="15 16">
    <name type="scientific">Micromonospora viridifaciens</name>
    <dbReference type="NCBI Taxonomy" id="1881"/>
    <lineage>
        <taxon>Bacteria</taxon>
        <taxon>Bacillati</taxon>
        <taxon>Actinomycetota</taxon>
        <taxon>Actinomycetes</taxon>
        <taxon>Micromonosporales</taxon>
        <taxon>Micromonosporaceae</taxon>
        <taxon>Micromonospora</taxon>
    </lineage>
</organism>
<evidence type="ECO:0000259" key="14">
    <source>
        <dbReference type="PROSITE" id="PS52004"/>
    </source>
</evidence>
<dbReference type="SUPFAM" id="SSF52151">
    <property type="entry name" value="FabD/lysophospholipase-like"/>
    <property type="match status" value="1"/>
</dbReference>
<dbReference type="Gene3D" id="3.30.70.3290">
    <property type="match status" value="1"/>
</dbReference>
<dbReference type="InterPro" id="IPR014043">
    <property type="entry name" value="Acyl_transferase_dom"/>
</dbReference>
<dbReference type="InterPro" id="IPR001227">
    <property type="entry name" value="Ac_transferase_dom_sf"/>
</dbReference>
<evidence type="ECO:0000256" key="6">
    <source>
        <dbReference type="ARBA" id="ARBA00022553"/>
    </source>
</evidence>
<dbReference type="Pfam" id="PF00550">
    <property type="entry name" value="PP-binding"/>
    <property type="match status" value="1"/>
</dbReference>
<evidence type="ECO:0000256" key="11">
    <source>
        <dbReference type="ARBA" id="ARBA00023268"/>
    </source>
</evidence>
<dbReference type="Pfam" id="PF00668">
    <property type="entry name" value="Condensation"/>
    <property type="match status" value="1"/>
</dbReference>
<protein>
    <recommendedName>
        <fullName evidence="4">Phenyloxazoline synthase MbtB</fullName>
    </recommendedName>
    <alternativeName>
        <fullName evidence="12">Mycobactin synthetase protein B</fullName>
    </alternativeName>
</protein>
<dbReference type="InterPro" id="IPR023213">
    <property type="entry name" value="CAT-like_dom_sf"/>
</dbReference>
<dbReference type="PROSITE" id="PS00455">
    <property type="entry name" value="AMP_BINDING"/>
    <property type="match status" value="1"/>
</dbReference>
<evidence type="ECO:0000259" key="13">
    <source>
        <dbReference type="PROSITE" id="PS50075"/>
    </source>
</evidence>
<dbReference type="InterPro" id="IPR006162">
    <property type="entry name" value="Ppantetheine_attach_site"/>
</dbReference>
<dbReference type="EMBL" id="LT607411">
    <property type="protein sequence ID" value="SCE99959.1"/>
    <property type="molecule type" value="Genomic_DNA"/>
</dbReference>
<dbReference type="Gene3D" id="3.40.366.10">
    <property type="entry name" value="Malonyl-Coenzyme A Acyl Carrier Protein, domain 2"/>
    <property type="match status" value="1"/>
</dbReference>
<dbReference type="FunFam" id="3.40.47.10:FF:000042">
    <property type="entry name" value="Polyketide synthase Pks13"/>
    <property type="match status" value="1"/>
</dbReference>
<dbReference type="InterPro" id="IPR020806">
    <property type="entry name" value="PKS_PP-bd"/>
</dbReference>
<dbReference type="GO" id="GO:0016874">
    <property type="term" value="F:ligase activity"/>
    <property type="evidence" value="ECO:0007669"/>
    <property type="project" value="UniProtKB-KW"/>
</dbReference>
<evidence type="ECO:0000313" key="16">
    <source>
        <dbReference type="Proteomes" id="UP000198242"/>
    </source>
</evidence>
<evidence type="ECO:0000256" key="4">
    <source>
        <dbReference type="ARBA" id="ARBA00016743"/>
    </source>
</evidence>
<dbReference type="Gene3D" id="3.40.47.10">
    <property type="match status" value="1"/>
</dbReference>
<keyword evidence="8 15" id="KW-0808">Transferase</keyword>
<dbReference type="PANTHER" id="PTHR43775:SF37">
    <property type="entry name" value="SI:DKEY-61P9.11"/>
    <property type="match status" value="1"/>
</dbReference>
<dbReference type="Pfam" id="PF00698">
    <property type="entry name" value="Acyl_transf_1"/>
    <property type="match status" value="1"/>
</dbReference>
<dbReference type="GO" id="GO:0005737">
    <property type="term" value="C:cytoplasm"/>
    <property type="evidence" value="ECO:0007669"/>
    <property type="project" value="TreeGrafter"/>
</dbReference>
<dbReference type="FunFam" id="3.30.559.10:FF:000023">
    <property type="entry name" value="Non-ribosomal peptide synthetase"/>
    <property type="match status" value="1"/>
</dbReference>
<gene>
    <name evidence="15" type="ORF">GA0074695_2772</name>
</gene>
<dbReference type="InterPro" id="IPR020841">
    <property type="entry name" value="PKS_Beta-ketoAc_synthase_dom"/>
</dbReference>
<evidence type="ECO:0000256" key="3">
    <source>
        <dbReference type="ARBA" id="ARBA00007380"/>
    </source>
</evidence>
<evidence type="ECO:0000256" key="8">
    <source>
        <dbReference type="ARBA" id="ARBA00022679"/>
    </source>
</evidence>
<dbReference type="PANTHER" id="PTHR43775">
    <property type="entry name" value="FATTY ACID SYNTHASE"/>
    <property type="match status" value="1"/>
</dbReference>
<dbReference type="PROSITE" id="PS52004">
    <property type="entry name" value="KS3_2"/>
    <property type="match status" value="1"/>
</dbReference>